<dbReference type="InterPro" id="IPR004146">
    <property type="entry name" value="DC1"/>
</dbReference>
<keyword evidence="2" id="KW-0677">Repeat</keyword>
<feature type="domain" description="Phorbol-ester/DAG-type" evidence="5">
    <location>
        <begin position="242"/>
        <end position="288"/>
    </location>
</feature>
<dbReference type="Gene3D" id="3.30.40.10">
    <property type="entry name" value="Zinc/RING finger domain, C3HC4 (zinc finger)"/>
    <property type="match status" value="1"/>
</dbReference>
<feature type="domain" description="Zinc finger PHD-type" evidence="6">
    <location>
        <begin position="140"/>
        <end position="220"/>
    </location>
</feature>
<evidence type="ECO:0000313" key="7">
    <source>
        <dbReference type="Proteomes" id="UP000504610"/>
    </source>
</evidence>
<feature type="domain" description="Phorbol-ester/DAG-type" evidence="5">
    <location>
        <begin position="294"/>
        <end position="345"/>
    </location>
</feature>
<dbReference type="InterPro" id="IPR053192">
    <property type="entry name" value="Vacuole_Formation_Reg"/>
</dbReference>
<dbReference type="InterPro" id="IPR002219">
    <property type="entry name" value="PKC_DAG/PE"/>
</dbReference>
<organism evidence="7 8">
    <name type="scientific">Raphanus sativus</name>
    <name type="common">Radish</name>
    <name type="synonym">Raphanus raphanistrum var. sativus</name>
    <dbReference type="NCBI Taxonomy" id="3726"/>
    <lineage>
        <taxon>Eukaryota</taxon>
        <taxon>Viridiplantae</taxon>
        <taxon>Streptophyta</taxon>
        <taxon>Embryophyta</taxon>
        <taxon>Tracheophyta</taxon>
        <taxon>Spermatophyta</taxon>
        <taxon>Magnoliopsida</taxon>
        <taxon>eudicotyledons</taxon>
        <taxon>Gunneridae</taxon>
        <taxon>Pentapetalae</taxon>
        <taxon>rosids</taxon>
        <taxon>malvids</taxon>
        <taxon>Brassicales</taxon>
        <taxon>Brassicaceae</taxon>
        <taxon>Brassiceae</taxon>
        <taxon>Raphanus</taxon>
    </lineage>
</organism>
<keyword evidence="4" id="KW-0862">Zinc</keyword>
<evidence type="ECO:0000259" key="5">
    <source>
        <dbReference type="SMART" id="SM00109"/>
    </source>
</evidence>
<reference evidence="8" key="2">
    <citation type="submission" date="2025-08" db="UniProtKB">
        <authorList>
            <consortium name="RefSeq"/>
        </authorList>
    </citation>
    <scope>IDENTIFICATION</scope>
    <source>
        <tissue evidence="8">Leaf</tissue>
    </source>
</reference>
<dbReference type="GeneID" id="108816219"/>
<dbReference type="Pfam" id="PF03107">
    <property type="entry name" value="C1_2"/>
    <property type="match status" value="5"/>
</dbReference>
<feature type="domain" description="Zinc finger PHD-type" evidence="6">
    <location>
        <begin position="256"/>
        <end position="315"/>
    </location>
</feature>
<evidence type="ECO:0000256" key="4">
    <source>
        <dbReference type="ARBA" id="ARBA00022833"/>
    </source>
</evidence>
<reference evidence="7" key="1">
    <citation type="journal article" date="2019" name="Database">
        <title>The radish genome database (RadishGD): an integrated information resource for radish genomics.</title>
        <authorList>
            <person name="Yu H.J."/>
            <person name="Baek S."/>
            <person name="Lee Y.J."/>
            <person name="Cho A."/>
            <person name="Mun J.H."/>
        </authorList>
    </citation>
    <scope>NUCLEOTIDE SEQUENCE [LARGE SCALE GENOMIC DNA]</scope>
    <source>
        <strain evidence="7">cv. WK10039</strain>
    </source>
</reference>
<dbReference type="RefSeq" id="XP_056846213.1">
    <property type="nucleotide sequence ID" value="XM_056990233.1"/>
</dbReference>
<keyword evidence="3" id="KW-0863">Zinc-finger</keyword>
<dbReference type="PANTHER" id="PTHR32410:SF179">
    <property type="entry name" value="CYSTEINE_HISTIDINE-RICH C1 DOMAIN FAMILY PROTEIN"/>
    <property type="match status" value="1"/>
</dbReference>
<dbReference type="InterPro" id="IPR001965">
    <property type="entry name" value="Znf_PHD"/>
</dbReference>
<dbReference type="Proteomes" id="UP000504610">
    <property type="component" value="Chromosome 7"/>
</dbReference>
<name>A0A9W3C406_RAPSA</name>
<feature type="domain" description="Phorbol-ester/DAG-type" evidence="5">
    <location>
        <begin position="69"/>
        <end position="117"/>
    </location>
</feature>
<evidence type="ECO:0000313" key="8">
    <source>
        <dbReference type="RefSeq" id="XP_056846213.1"/>
    </source>
</evidence>
<dbReference type="AlphaFoldDB" id="A0A9W3C406"/>
<keyword evidence="1" id="KW-0479">Metal-binding</keyword>
<sequence length="541" mass="60749">MDASSTKLPIHEHPLFSSARFLNHCQGCGKSGDHYGGYLCNDYECRGVTFHKECAESPLEINHPSHPEHPLILTEKPPRSKCDLCGKYLFVQIWPYIYHCSICDLNVDTSCAKKPPLPLHYPDPQEPPFVLIKESQSQELCRVCEQPVYGKYHYGRSSCDEYVHLECVDVAEKVKHLPFHPSHPLEYTTSASLSGDDAQKSCILCGVTLEGVLYYCSTCDFSMCLGCVITPPPLVIEHPKTHEHHLTLSTSQISFTCNVCGVPGDKSSYSCLPCGFMVHRSCIDLPQVIMINRHDHRLSYTNHLGPGFWNCGVCRGPVDQLYGAYSCSICPTYTVHSKCATSVKIWDGINLEGIPEEIEDLPFKVVGDDNMMTINHFSHEEHNLRLTSENVISDETTLCAACVYPLNDSGPIYNCEECDYFLHEKCANLPMKIRHVSYSGQFTLHARGGEDPEDYEEFVCLVCDKTSTGFRYKSDVFTLDVHCGSVSEPYVYDGHLHPLYYEPEASIVTCDTCQNTVFYHVLKCDVCVFSVDFSCATLPKA</sequence>
<dbReference type="SMART" id="SM00249">
    <property type="entry name" value="PHD"/>
    <property type="match status" value="3"/>
</dbReference>
<dbReference type="PANTHER" id="PTHR32410">
    <property type="entry name" value="CYSTEINE/HISTIDINE-RICH C1 DOMAIN FAMILY PROTEIN"/>
    <property type="match status" value="1"/>
</dbReference>
<gene>
    <name evidence="8" type="primary">LOC108816219</name>
</gene>
<proteinExistence type="predicted"/>
<dbReference type="OrthoDB" id="938199at2759"/>
<dbReference type="InterPro" id="IPR046349">
    <property type="entry name" value="C1-like_sf"/>
</dbReference>
<dbReference type="SUPFAM" id="SSF57889">
    <property type="entry name" value="Cysteine-rich domain"/>
    <property type="match status" value="6"/>
</dbReference>
<accession>A0A9W3C406</accession>
<dbReference type="InterPro" id="IPR013083">
    <property type="entry name" value="Znf_RING/FYVE/PHD"/>
</dbReference>
<evidence type="ECO:0000256" key="3">
    <source>
        <dbReference type="ARBA" id="ARBA00022771"/>
    </source>
</evidence>
<protein>
    <submittedName>
        <fullName evidence="8">Uncharacterized protein LOC108816219</fullName>
    </submittedName>
</protein>
<dbReference type="KEGG" id="rsz:108816219"/>
<keyword evidence="7" id="KW-1185">Reference proteome</keyword>
<dbReference type="GO" id="GO:0008270">
    <property type="term" value="F:zinc ion binding"/>
    <property type="evidence" value="ECO:0007669"/>
    <property type="project" value="UniProtKB-KW"/>
</dbReference>
<dbReference type="SMART" id="SM00109">
    <property type="entry name" value="C1"/>
    <property type="match status" value="3"/>
</dbReference>
<evidence type="ECO:0000256" key="1">
    <source>
        <dbReference type="ARBA" id="ARBA00022723"/>
    </source>
</evidence>
<evidence type="ECO:0000259" key="6">
    <source>
        <dbReference type="SMART" id="SM00249"/>
    </source>
</evidence>
<evidence type="ECO:0000256" key="2">
    <source>
        <dbReference type="ARBA" id="ARBA00022737"/>
    </source>
</evidence>
<feature type="domain" description="Zinc finger PHD-type" evidence="6">
    <location>
        <begin position="401"/>
        <end position="464"/>
    </location>
</feature>